<dbReference type="InterPro" id="IPR001902">
    <property type="entry name" value="SLC26A/SulP_fam"/>
</dbReference>
<dbReference type="InterPro" id="IPR002645">
    <property type="entry name" value="STAS_dom"/>
</dbReference>
<feature type="transmembrane region" description="Helical" evidence="6">
    <location>
        <begin position="334"/>
        <end position="353"/>
    </location>
</feature>
<evidence type="ECO:0000256" key="5">
    <source>
        <dbReference type="SAM" id="MobiDB-lite"/>
    </source>
</evidence>
<evidence type="ECO:0000256" key="3">
    <source>
        <dbReference type="ARBA" id="ARBA00022989"/>
    </source>
</evidence>
<comment type="caution">
    <text evidence="8">The sequence shown here is derived from an EMBL/GenBank/DDBJ whole genome shotgun (WGS) entry which is preliminary data.</text>
</comment>
<keyword evidence="9" id="KW-1185">Reference proteome</keyword>
<dbReference type="Proteomes" id="UP000243797">
    <property type="component" value="Unassembled WGS sequence"/>
</dbReference>
<reference evidence="8 9" key="1">
    <citation type="submission" date="2017-06" db="EMBL/GenBank/DDBJ databases">
        <title>Draft genome sequence of a variant of Elsinoe murrayae.</title>
        <authorList>
            <person name="Cheng Q."/>
        </authorList>
    </citation>
    <scope>NUCLEOTIDE SEQUENCE [LARGE SCALE GENOMIC DNA]</scope>
    <source>
        <strain evidence="8 9">CQ-2017a</strain>
    </source>
</reference>
<dbReference type="InterPro" id="IPR011547">
    <property type="entry name" value="SLC26A/SulP_dom"/>
</dbReference>
<evidence type="ECO:0000313" key="8">
    <source>
        <dbReference type="EMBL" id="PNS16876.1"/>
    </source>
</evidence>
<dbReference type="SUPFAM" id="SSF52091">
    <property type="entry name" value="SpoIIaa-like"/>
    <property type="match status" value="1"/>
</dbReference>
<dbReference type="InterPro" id="IPR036513">
    <property type="entry name" value="STAS_dom_sf"/>
</dbReference>
<dbReference type="FunCoup" id="A0A2K1QP45">
    <property type="interactions" value="260"/>
</dbReference>
<dbReference type="Pfam" id="PF00916">
    <property type="entry name" value="Sulfate_transp"/>
    <property type="match status" value="1"/>
</dbReference>
<accession>A0A2K1QP45</accession>
<dbReference type="GO" id="GO:0055085">
    <property type="term" value="P:transmembrane transport"/>
    <property type="evidence" value="ECO:0007669"/>
    <property type="project" value="InterPro"/>
</dbReference>
<feature type="transmembrane region" description="Helical" evidence="6">
    <location>
        <begin position="415"/>
        <end position="436"/>
    </location>
</feature>
<feature type="compositionally biased region" description="Polar residues" evidence="5">
    <location>
        <begin position="28"/>
        <end position="46"/>
    </location>
</feature>
<evidence type="ECO:0000256" key="6">
    <source>
        <dbReference type="SAM" id="Phobius"/>
    </source>
</evidence>
<dbReference type="GO" id="GO:0016020">
    <property type="term" value="C:membrane"/>
    <property type="evidence" value="ECO:0007669"/>
    <property type="project" value="UniProtKB-SubCell"/>
</dbReference>
<feature type="region of interest" description="Disordered" evidence="5">
    <location>
        <begin position="1"/>
        <end position="140"/>
    </location>
</feature>
<evidence type="ECO:0000256" key="4">
    <source>
        <dbReference type="ARBA" id="ARBA00023136"/>
    </source>
</evidence>
<evidence type="ECO:0000256" key="2">
    <source>
        <dbReference type="ARBA" id="ARBA00022692"/>
    </source>
</evidence>
<dbReference type="EMBL" id="NKHZ01000055">
    <property type="protein sequence ID" value="PNS16876.1"/>
    <property type="molecule type" value="Genomic_DNA"/>
</dbReference>
<dbReference type="Gene3D" id="3.30.750.24">
    <property type="entry name" value="STAS domain"/>
    <property type="match status" value="1"/>
</dbReference>
<proteinExistence type="predicted"/>
<feature type="transmembrane region" description="Helical" evidence="6">
    <location>
        <begin position="625"/>
        <end position="651"/>
    </location>
</feature>
<dbReference type="CDD" id="cd07042">
    <property type="entry name" value="STAS_SulP_like_sulfate_transporter"/>
    <property type="match status" value="1"/>
</dbReference>
<gene>
    <name evidence="8" type="ORF">CAC42_4840</name>
</gene>
<feature type="transmembrane region" description="Helical" evidence="6">
    <location>
        <begin position="527"/>
        <end position="546"/>
    </location>
</feature>
<evidence type="ECO:0000313" key="9">
    <source>
        <dbReference type="Proteomes" id="UP000243797"/>
    </source>
</evidence>
<protein>
    <recommendedName>
        <fullName evidence="7">STAS domain-containing protein</fullName>
    </recommendedName>
</protein>
<keyword evidence="4 6" id="KW-0472">Membrane</keyword>
<dbReference type="STRING" id="2082308.A0A2K1QP45"/>
<dbReference type="InParanoid" id="A0A2K1QP45"/>
<feature type="transmembrane region" description="Helical" evidence="6">
    <location>
        <begin position="567"/>
        <end position="587"/>
    </location>
</feature>
<name>A0A2K1QP45_9PEZI</name>
<dbReference type="OrthoDB" id="427213at2759"/>
<keyword evidence="2 6" id="KW-0812">Transmembrane</keyword>
<feature type="compositionally biased region" description="Low complexity" evidence="5">
    <location>
        <begin position="1"/>
        <end position="10"/>
    </location>
</feature>
<sequence>MAQPPQSSGNPSGGSPGHSRSSSITPSWSQHVPTNPSRLRNSSRAISYNDEDHNTLSKSPDQVDDLQYFSRMGDSNAQGSRAGGASPISDEDEMNGKGSSDSRTQPDIRTRLLEQQHGRNSYGTQEREDPLYSPRPPTNRTVSSIDSITFGFASRFLPESFTRSHSAHDDPLIQQEMDMTKLLARRHGITDRRKMYLHYYVPFFNWIRQYRWAYVRGDLISAFTMASFYLPMSLSYAANLGHIPPINGLYSFAFNPIVYALLGTCPQMVVGPEAAGSLLTGQVVRENIKSGKHADTDHHKHAQIAGMVTGLSGAVILLAGLCRLGFLDSVLSRPFLRGFICAIGIVIFVDQLIPEMGLDKVGGGAAHGSSLDKIMFILNNYDQAHGLTCAVSFGAFAVVMVCREGKKYIQPKMRWVAYIPDRFAVVVLSAVFAWAFNWQARGLDILGDIRAEGRPFKAHFPFEPSTIEHATDAFSTSVLIALLGFFESSVAAKSLGVAPQPAKSTTDEEDDEPEGISGMVVSPNRELVALGCANIIGGIFMALPAFGGYGRSKVNASTGGKTPMSSVFLSLITVICILFLLPYFYYIPKGVLSAMISVVAYSLIEEAPHDISFFWRISGYSELTLMLLIFLTTFLWNLRIGIFVGIALSLLRLLRHSTRPRIQILGRVPNSKTFENAELHAFAHDAEELEFVENVLAIKIPEPLTFANTGSLKDRLRRIEEHGTSKAHPALPRIRRPETDKVLIIDCHGVTSMDPAAAQVLLEIVTGYTSRGVRVYFCRVMGRKSEVWRLMKVSGIVDIVGGEGKFVGSVTEALEALERERDREGAAMLDEVADRVEREVEGETRSGG</sequence>
<feature type="transmembrane region" description="Helical" evidence="6">
    <location>
        <begin position="384"/>
        <end position="403"/>
    </location>
</feature>
<feature type="compositionally biased region" description="Basic and acidic residues" evidence="5">
    <location>
        <begin position="104"/>
        <end position="117"/>
    </location>
</feature>
<keyword evidence="3 6" id="KW-1133">Transmembrane helix</keyword>
<evidence type="ECO:0000256" key="1">
    <source>
        <dbReference type="ARBA" id="ARBA00004141"/>
    </source>
</evidence>
<dbReference type="AlphaFoldDB" id="A0A2K1QP45"/>
<dbReference type="PROSITE" id="PS50801">
    <property type="entry name" value="STAS"/>
    <property type="match status" value="1"/>
</dbReference>
<comment type="subcellular location">
    <subcellularLocation>
        <location evidence="1">Membrane</location>
        <topology evidence="1">Multi-pass membrane protein</topology>
    </subcellularLocation>
</comment>
<evidence type="ECO:0000259" key="7">
    <source>
        <dbReference type="PROSITE" id="PS50801"/>
    </source>
</evidence>
<dbReference type="Pfam" id="PF01740">
    <property type="entry name" value="STAS"/>
    <property type="match status" value="1"/>
</dbReference>
<dbReference type="PANTHER" id="PTHR11814">
    <property type="entry name" value="SULFATE TRANSPORTER"/>
    <property type="match status" value="1"/>
</dbReference>
<feature type="domain" description="STAS" evidence="7">
    <location>
        <begin position="685"/>
        <end position="817"/>
    </location>
</feature>
<organism evidence="8 9">
    <name type="scientific">Sphaceloma murrayae</name>
    <dbReference type="NCBI Taxonomy" id="2082308"/>
    <lineage>
        <taxon>Eukaryota</taxon>
        <taxon>Fungi</taxon>
        <taxon>Dikarya</taxon>
        <taxon>Ascomycota</taxon>
        <taxon>Pezizomycotina</taxon>
        <taxon>Dothideomycetes</taxon>
        <taxon>Dothideomycetidae</taxon>
        <taxon>Myriangiales</taxon>
        <taxon>Elsinoaceae</taxon>
        <taxon>Sphaceloma</taxon>
    </lineage>
</organism>
<feature type="compositionally biased region" description="Low complexity" evidence="5">
    <location>
        <begin position="17"/>
        <end position="27"/>
    </location>
</feature>
<feature type="transmembrane region" description="Helical" evidence="6">
    <location>
        <begin position="304"/>
        <end position="322"/>
    </location>
</feature>